<protein>
    <recommendedName>
        <fullName evidence="12">YeeE/YedE family protein</fullName>
    </recommendedName>
</protein>
<comment type="subcellular location">
    <subcellularLocation>
        <location evidence="1">Cell inner membrane</location>
        <topology evidence="1">Multi-pass membrane protein</topology>
    </subcellularLocation>
</comment>
<keyword evidence="6 9" id="KW-1133">Transmembrane helix</keyword>
<keyword evidence="3" id="KW-1003">Cell membrane</keyword>
<feature type="transmembrane region" description="Helical" evidence="9">
    <location>
        <begin position="345"/>
        <end position="364"/>
    </location>
</feature>
<evidence type="ECO:0000313" key="10">
    <source>
        <dbReference type="EMBL" id="PSB36214.1"/>
    </source>
</evidence>
<evidence type="ECO:0000256" key="3">
    <source>
        <dbReference type="ARBA" id="ARBA00022475"/>
    </source>
</evidence>
<dbReference type="Pfam" id="PF04143">
    <property type="entry name" value="Sulf_transp"/>
    <property type="match status" value="1"/>
</dbReference>
<evidence type="ECO:0000256" key="1">
    <source>
        <dbReference type="ARBA" id="ARBA00004429"/>
    </source>
</evidence>
<keyword evidence="7 9" id="KW-0472">Membrane</keyword>
<organism evidence="10 11">
    <name type="scientific">Aphanothece cf. minutissima CCALA 015</name>
    <dbReference type="NCBI Taxonomy" id="2107695"/>
    <lineage>
        <taxon>Bacteria</taxon>
        <taxon>Bacillati</taxon>
        <taxon>Cyanobacteriota</taxon>
        <taxon>Cyanophyceae</taxon>
        <taxon>Oscillatoriophycideae</taxon>
        <taxon>Chroococcales</taxon>
        <taxon>Aphanothecaceae</taxon>
        <taxon>Aphanothece</taxon>
    </lineage>
</organism>
<name>A0ABX5F7I2_9CHRO</name>
<feature type="transmembrane region" description="Helical" evidence="9">
    <location>
        <begin position="173"/>
        <end position="197"/>
    </location>
</feature>
<proteinExistence type="inferred from homology"/>
<keyword evidence="2" id="KW-0813">Transport</keyword>
<evidence type="ECO:0000256" key="7">
    <source>
        <dbReference type="ARBA" id="ARBA00023136"/>
    </source>
</evidence>
<evidence type="ECO:0000256" key="5">
    <source>
        <dbReference type="ARBA" id="ARBA00022692"/>
    </source>
</evidence>
<feature type="transmembrane region" description="Helical" evidence="9">
    <location>
        <begin position="134"/>
        <end position="153"/>
    </location>
</feature>
<sequence>MKQPLSPALALAPAVAVAAALAIRQPSSALVWGLGCGLGHVLVRSRFGFASGFRRLLQRRDAGSVFAQLLLAALLVMAMALVLAAEPLTGLRPKLLATPLSLPFLAGAFLFGIGMERARACGCGTLAATSRGGAGVLAALVGLVAGAFLGTLHAPQLAALPLPRLPSPVSLDWFGLLGALTVQLAFIAVLTMVLSRWSGQVPWHGEGRGPYGGAIAVALLATGLLLVTAEPWKVLWGLALSGAHAAQALGWDPGGSLFWSSPRGQALLTGPEAWLFNDAVLVDLGLLYGAVATALAEGRFRWRGERSEPLPDLARRGFGGLLMGYGGVLASGCNVNAFLGGVMSFSLHGWIWLAVALAGFAASLRLRPAPGPAAPSD</sequence>
<feature type="transmembrane region" description="Helical" evidence="9">
    <location>
        <begin position="65"/>
        <end position="84"/>
    </location>
</feature>
<evidence type="ECO:0000313" key="11">
    <source>
        <dbReference type="Proteomes" id="UP000238218"/>
    </source>
</evidence>
<evidence type="ECO:0000256" key="2">
    <source>
        <dbReference type="ARBA" id="ARBA00022448"/>
    </source>
</evidence>
<evidence type="ECO:0000256" key="8">
    <source>
        <dbReference type="ARBA" id="ARBA00035655"/>
    </source>
</evidence>
<evidence type="ECO:0000256" key="6">
    <source>
        <dbReference type="ARBA" id="ARBA00022989"/>
    </source>
</evidence>
<dbReference type="Proteomes" id="UP000238218">
    <property type="component" value="Unassembled WGS sequence"/>
</dbReference>
<dbReference type="PANTHER" id="PTHR30574:SF1">
    <property type="entry name" value="SULPHUR TRANSPORT DOMAIN-CONTAINING PROTEIN"/>
    <property type="match status" value="1"/>
</dbReference>
<feature type="transmembrane region" description="Helical" evidence="9">
    <location>
        <begin position="32"/>
        <end position="53"/>
    </location>
</feature>
<feature type="transmembrane region" description="Helical" evidence="9">
    <location>
        <begin position="96"/>
        <end position="113"/>
    </location>
</feature>
<keyword evidence="5 9" id="KW-0812">Transmembrane</keyword>
<dbReference type="EMBL" id="PVWP01000011">
    <property type="protein sequence ID" value="PSB36214.1"/>
    <property type="molecule type" value="Genomic_DNA"/>
</dbReference>
<evidence type="ECO:0000256" key="4">
    <source>
        <dbReference type="ARBA" id="ARBA00022519"/>
    </source>
</evidence>
<evidence type="ECO:0008006" key="12">
    <source>
        <dbReference type="Google" id="ProtNLM"/>
    </source>
</evidence>
<evidence type="ECO:0000256" key="9">
    <source>
        <dbReference type="SAM" id="Phobius"/>
    </source>
</evidence>
<dbReference type="RefSeq" id="WP_106222775.1">
    <property type="nucleotide sequence ID" value="NZ_PVWP01000011.1"/>
</dbReference>
<feature type="transmembrane region" description="Helical" evidence="9">
    <location>
        <begin position="209"/>
        <end position="229"/>
    </location>
</feature>
<reference evidence="10 11" key="1">
    <citation type="submission" date="2018-03" db="EMBL/GenBank/DDBJ databases">
        <title>The ancient ancestry and fast evolution of plastids.</title>
        <authorList>
            <person name="Moore K.R."/>
            <person name="Magnabosco C."/>
            <person name="Momper L."/>
            <person name="Gold D.A."/>
            <person name="Bosak T."/>
            <person name="Fournier G.P."/>
        </authorList>
    </citation>
    <scope>NUCLEOTIDE SEQUENCE [LARGE SCALE GENOMIC DNA]</scope>
    <source>
        <strain evidence="10 11">CCALA 015</strain>
    </source>
</reference>
<comment type="similarity">
    <text evidence="8">Belongs to the TsuA/YedE (TC 9.B.102) family.</text>
</comment>
<feature type="transmembrane region" description="Helical" evidence="9">
    <location>
        <begin position="274"/>
        <end position="296"/>
    </location>
</feature>
<keyword evidence="4" id="KW-0997">Cell inner membrane</keyword>
<feature type="transmembrane region" description="Helical" evidence="9">
    <location>
        <begin position="317"/>
        <end position="339"/>
    </location>
</feature>
<dbReference type="PANTHER" id="PTHR30574">
    <property type="entry name" value="INNER MEMBRANE PROTEIN YEDE"/>
    <property type="match status" value="1"/>
</dbReference>
<gene>
    <name evidence="10" type="ORF">C7B81_14575</name>
</gene>
<keyword evidence="11" id="KW-1185">Reference proteome</keyword>
<comment type="caution">
    <text evidence="10">The sequence shown here is derived from an EMBL/GenBank/DDBJ whole genome shotgun (WGS) entry which is preliminary data.</text>
</comment>
<dbReference type="InterPro" id="IPR007272">
    <property type="entry name" value="Sulf_transp_TsuA/YedE"/>
</dbReference>
<accession>A0ABX5F7I2</accession>